<dbReference type="Proteomes" id="UP001141806">
    <property type="component" value="Unassembled WGS sequence"/>
</dbReference>
<sequence>MGRSPCCSKKGLNRGAWSAQEDQLLTVYIKIHGKGRWRDLPKSAGLKRCGKSCRLRWLNYLRPGIKRGNISHAEEDLIIRLHKLLGNRWSLIAGRLPDRTDNEIKNYWNTTLSKKLRCHPTLLGETEKVKPNKSIDEPVSPIIVSNVVRTVAQRCNRVFLTPQPNTNRKVTLPESGSESPKVKAVESDSCNGLSSVNKVEEEDSANLVIDLGSSFFDLNSDLFDFGNGEAGEGSVGNSQEPLPSWDQTFLCFQEDWTRSDGIEPDFPSFTSLLNEAEGLLYNLMAWSSYLDSGLASLADMEAGSSGNHHHQLLLMKSSYFSALRRRVSYRALFSLALRSPRFYESSRLIRGASSAPFP</sequence>
<protein>
    <submittedName>
        <fullName evidence="8">Uncharacterized protein</fullName>
    </submittedName>
</protein>
<dbReference type="InterPro" id="IPR009057">
    <property type="entry name" value="Homeodomain-like_sf"/>
</dbReference>
<feature type="region of interest" description="Disordered" evidence="5">
    <location>
        <begin position="163"/>
        <end position="182"/>
    </location>
</feature>
<feature type="domain" description="HTH myb-type" evidence="7">
    <location>
        <begin position="9"/>
        <end position="61"/>
    </location>
</feature>
<keyword evidence="4" id="KW-0539">Nucleus</keyword>
<feature type="domain" description="Myb-like" evidence="6">
    <location>
        <begin position="9"/>
        <end position="61"/>
    </location>
</feature>
<dbReference type="CDD" id="cd00167">
    <property type="entry name" value="SANT"/>
    <property type="match status" value="2"/>
</dbReference>
<dbReference type="Gene3D" id="1.10.10.60">
    <property type="entry name" value="Homeodomain-like"/>
    <property type="match status" value="2"/>
</dbReference>
<dbReference type="PANTHER" id="PTHR47999">
    <property type="entry name" value="TRANSCRIPTION FACTOR MYB8-RELATED-RELATED"/>
    <property type="match status" value="1"/>
</dbReference>
<evidence type="ECO:0000256" key="2">
    <source>
        <dbReference type="ARBA" id="ARBA00022737"/>
    </source>
</evidence>
<dbReference type="GO" id="GO:0005634">
    <property type="term" value="C:nucleus"/>
    <property type="evidence" value="ECO:0007669"/>
    <property type="project" value="UniProtKB-SubCell"/>
</dbReference>
<proteinExistence type="predicted"/>
<dbReference type="PROSITE" id="PS50090">
    <property type="entry name" value="MYB_LIKE"/>
    <property type="match status" value="2"/>
</dbReference>
<dbReference type="SUPFAM" id="SSF46689">
    <property type="entry name" value="Homeodomain-like"/>
    <property type="match status" value="1"/>
</dbReference>
<dbReference type="GO" id="GO:0003677">
    <property type="term" value="F:DNA binding"/>
    <property type="evidence" value="ECO:0007669"/>
    <property type="project" value="UniProtKB-KW"/>
</dbReference>
<evidence type="ECO:0000256" key="1">
    <source>
        <dbReference type="ARBA" id="ARBA00004123"/>
    </source>
</evidence>
<dbReference type="Pfam" id="PF00249">
    <property type="entry name" value="Myb_DNA-binding"/>
    <property type="match status" value="2"/>
</dbReference>
<reference evidence="8" key="1">
    <citation type="journal article" date="2023" name="Plant J.">
        <title>The genome of the king protea, Protea cynaroides.</title>
        <authorList>
            <person name="Chang J."/>
            <person name="Duong T.A."/>
            <person name="Schoeman C."/>
            <person name="Ma X."/>
            <person name="Roodt D."/>
            <person name="Barker N."/>
            <person name="Li Z."/>
            <person name="Van de Peer Y."/>
            <person name="Mizrachi E."/>
        </authorList>
    </citation>
    <scope>NUCLEOTIDE SEQUENCE</scope>
    <source>
        <tissue evidence="8">Young leaves</tissue>
    </source>
</reference>
<comment type="caution">
    <text evidence="8">The sequence shown here is derived from an EMBL/GenBank/DDBJ whole genome shotgun (WGS) entry which is preliminary data.</text>
</comment>
<evidence type="ECO:0000256" key="3">
    <source>
        <dbReference type="ARBA" id="ARBA00023125"/>
    </source>
</evidence>
<feature type="domain" description="HTH myb-type" evidence="7">
    <location>
        <begin position="62"/>
        <end position="116"/>
    </location>
</feature>
<organism evidence="8 9">
    <name type="scientific">Protea cynaroides</name>
    <dbReference type="NCBI Taxonomy" id="273540"/>
    <lineage>
        <taxon>Eukaryota</taxon>
        <taxon>Viridiplantae</taxon>
        <taxon>Streptophyta</taxon>
        <taxon>Embryophyta</taxon>
        <taxon>Tracheophyta</taxon>
        <taxon>Spermatophyta</taxon>
        <taxon>Magnoliopsida</taxon>
        <taxon>Proteales</taxon>
        <taxon>Proteaceae</taxon>
        <taxon>Protea</taxon>
    </lineage>
</organism>
<evidence type="ECO:0000313" key="8">
    <source>
        <dbReference type="EMBL" id="KAJ4962374.1"/>
    </source>
</evidence>
<accession>A0A9Q0K3E6</accession>
<dbReference type="PROSITE" id="PS51294">
    <property type="entry name" value="HTH_MYB"/>
    <property type="match status" value="2"/>
</dbReference>
<feature type="domain" description="Myb-like" evidence="6">
    <location>
        <begin position="62"/>
        <end position="112"/>
    </location>
</feature>
<keyword evidence="2" id="KW-0677">Repeat</keyword>
<dbReference type="SMART" id="SM00717">
    <property type="entry name" value="SANT"/>
    <property type="match status" value="2"/>
</dbReference>
<dbReference type="InterPro" id="IPR015495">
    <property type="entry name" value="Myb_TF_plants"/>
</dbReference>
<evidence type="ECO:0000256" key="5">
    <source>
        <dbReference type="SAM" id="MobiDB-lite"/>
    </source>
</evidence>
<dbReference type="EMBL" id="JAMYWD010000008">
    <property type="protein sequence ID" value="KAJ4962374.1"/>
    <property type="molecule type" value="Genomic_DNA"/>
</dbReference>
<evidence type="ECO:0000256" key="4">
    <source>
        <dbReference type="ARBA" id="ARBA00023242"/>
    </source>
</evidence>
<dbReference type="InterPro" id="IPR017930">
    <property type="entry name" value="Myb_dom"/>
</dbReference>
<comment type="subcellular location">
    <subcellularLocation>
        <location evidence="1">Nucleus</location>
    </subcellularLocation>
</comment>
<evidence type="ECO:0000259" key="6">
    <source>
        <dbReference type="PROSITE" id="PS50090"/>
    </source>
</evidence>
<evidence type="ECO:0000259" key="7">
    <source>
        <dbReference type="PROSITE" id="PS51294"/>
    </source>
</evidence>
<keyword evidence="9" id="KW-1185">Reference proteome</keyword>
<dbReference type="InterPro" id="IPR001005">
    <property type="entry name" value="SANT/Myb"/>
</dbReference>
<feature type="compositionally biased region" description="Polar residues" evidence="5">
    <location>
        <begin position="163"/>
        <end position="178"/>
    </location>
</feature>
<dbReference type="OrthoDB" id="2143914at2759"/>
<name>A0A9Q0K3E6_9MAGN</name>
<gene>
    <name evidence="8" type="ORF">NE237_022313</name>
</gene>
<dbReference type="PANTHER" id="PTHR47999:SF80">
    <property type="entry name" value="MYB-RELATED PROTEIN MYB4-LIKE"/>
    <property type="match status" value="1"/>
</dbReference>
<keyword evidence="3" id="KW-0238">DNA-binding</keyword>
<evidence type="ECO:0000313" key="9">
    <source>
        <dbReference type="Proteomes" id="UP001141806"/>
    </source>
</evidence>
<dbReference type="AlphaFoldDB" id="A0A9Q0K3E6"/>
<dbReference type="FunFam" id="1.10.10.60:FF:000001">
    <property type="entry name" value="MYB-related transcription factor"/>
    <property type="match status" value="1"/>
</dbReference>